<reference evidence="1 2" key="1">
    <citation type="submission" date="2019-06" db="EMBL/GenBank/DDBJ databases">
        <title>A novel species of marine bacteria.</title>
        <authorList>
            <person name="Wang Y."/>
        </authorList>
    </citation>
    <scope>NUCLEOTIDE SEQUENCE [LARGE SCALE GENOMIC DNA]</scope>
    <source>
        <strain evidence="1 2">MA1-10</strain>
    </source>
</reference>
<comment type="caution">
    <text evidence="1">The sequence shown here is derived from an EMBL/GenBank/DDBJ whole genome shotgun (WGS) entry which is preliminary data.</text>
</comment>
<proteinExistence type="predicted"/>
<protein>
    <submittedName>
        <fullName evidence="1">Uncharacterized protein</fullName>
    </submittedName>
</protein>
<dbReference type="EMBL" id="VICH01000004">
    <property type="protein sequence ID" value="TQV68797.1"/>
    <property type="molecule type" value="Genomic_DNA"/>
</dbReference>
<evidence type="ECO:0000313" key="2">
    <source>
        <dbReference type="Proteomes" id="UP000315816"/>
    </source>
</evidence>
<dbReference type="AlphaFoldDB" id="A0A545SV00"/>
<dbReference type="Proteomes" id="UP000315816">
    <property type="component" value="Unassembled WGS sequence"/>
</dbReference>
<sequence length="213" mass="23252">MTDAPLMTPADVTAHFTRSNGNFTFARWGRPIVPVVFGVEEQTLEVVKGAVEAVVVLADHKMAETDPELGANLMVFFFRDWDELLEVPKLDELIPDLIATVARLKGAGASQYRAFRFDDQNAIQACFTFVCMTDAMAAQPAEAIALTQAVQAMLLWSDEIFATQSPLALLPDGQTILRPEIAALVKAAYDPMLPVAADDASHALRMFARLPNS</sequence>
<accession>A0A545SV00</accession>
<name>A0A545SV00_9RHOB</name>
<gene>
    <name evidence="1" type="ORF">FIL88_04235</name>
</gene>
<keyword evidence="2" id="KW-1185">Reference proteome</keyword>
<dbReference type="OrthoDB" id="7827308at2"/>
<organism evidence="1 2">
    <name type="scientific">Aliiroseovarius halocynthiae</name>
    <dbReference type="NCBI Taxonomy" id="985055"/>
    <lineage>
        <taxon>Bacteria</taxon>
        <taxon>Pseudomonadati</taxon>
        <taxon>Pseudomonadota</taxon>
        <taxon>Alphaproteobacteria</taxon>
        <taxon>Rhodobacterales</taxon>
        <taxon>Paracoccaceae</taxon>
        <taxon>Aliiroseovarius</taxon>
    </lineage>
</organism>
<evidence type="ECO:0000313" key="1">
    <source>
        <dbReference type="EMBL" id="TQV68797.1"/>
    </source>
</evidence>